<name>A0AAV5TUQ2_9BILA</name>
<feature type="transmembrane region" description="Helical" evidence="1">
    <location>
        <begin position="17"/>
        <end position="46"/>
    </location>
</feature>
<organism evidence="2 3">
    <name type="scientific">Pristionchus entomophagus</name>
    <dbReference type="NCBI Taxonomy" id="358040"/>
    <lineage>
        <taxon>Eukaryota</taxon>
        <taxon>Metazoa</taxon>
        <taxon>Ecdysozoa</taxon>
        <taxon>Nematoda</taxon>
        <taxon>Chromadorea</taxon>
        <taxon>Rhabditida</taxon>
        <taxon>Rhabditina</taxon>
        <taxon>Diplogasteromorpha</taxon>
        <taxon>Diplogasteroidea</taxon>
        <taxon>Neodiplogasteridae</taxon>
        <taxon>Pristionchus</taxon>
    </lineage>
</organism>
<keyword evidence="1" id="KW-1133">Transmembrane helix</keyword>
<keyword evidence="1" id="KW-0812">Transmembrane</keyword>
<dbReference type="Proteomes" id="UP001432027">
    <property type="component" value="Unassembled WGS sequence"/>
</dbReference>
<protein>
    <recommendedName>
        <fullName evidence="4">G protein-coupled receptor</fullName>
    </recommendedName>
</protein>
<sequence length="97" mass="11320">TFKGHTKRLILSQQKKLFIITLVCTISHVIKALHQLCWVIVAYFHLSTLNTVLQATYVYPHYLATYSASITLIIFSPRVRLLLISWRDVDEIRYRGT</sequence>
<dbReference type="PANTHER" id="PTHR31552">
    <property type="entry name" value="SERPENTINE RECEPTOR CLASS GAMMA"/>
    <property type="match status" value="1"/>
</dbReference>
<dbReference type="PANTHER" id="PTHR31552:SF8">
    <property type="entry name" value="SERPENTINE RECEPTOR CLASS GAMMA"/>
    <property type="match status" value="1"/>
</dbReference>
<evidence type="ECO:0000256" key="1">
    <source>
        <dbReference type="SAM" id="Phobius"/>
    </source>
</evidence>
<feature type="non-terminal residue" evidence="2">
    <location>
        <position position="1"/>
    </location>
</feature>
<comment type="caution">
    <text evidence="2">The sequence shown here is derived from an EMBL/GenBank/DDBJ whole genome shotgun (WGS) entry which is preliminary data.</text>
</comment>
<evidence type="ECO:0000313" key="2">
    <source>
        <dbReference type="EMBL" id="GMS98172.1"/>
    </source>
</evidence>
<accession>A0AAV5TUQ2</accession>
<keyword evidence="1" id="KW-0472">Membrane</keyword>
<gene>
    <name evidence="2" type="ORF">PENTCL1PPCAC_20347</name>
</gene>
<keyword evidence="3" id="KW-1185">Reference proteome</keyword>
<dbReference type="AlphaFoldDB" id="A0AAV5TUQ2"/>
<evidence type="ECO:0008006" key="4">
    <source>
        <dbReference type="Google" id="ProtNLM"/>
    </source>
</evidence>
<dbReference type="EMBL" id="BTSX01000005">
    <property type="protein sequence ID" value="GMS98172.1"/>
    <property type="molecule type" value="Genomic_DNA"/>
</dbReference>
<reference evidence="2" key="1">
    <citation type="submission" date="2023-10" db="EMBL/GenBank/DDBJ databases">
        <title>Genome assembly of Pristionchus species.</title>
        <authorList>
            <person name="Yoshida K."/>
            <person name="Sommer R.J."/>
        </authorList>
    </citation>
    <scope>NUCLEOTIDE SEQUENCE</scope>
    <source>
        <strain evidence="2">RS0144</strain>
    </source>
</reference>
<proteinExistence type="predicted"/>
<feature type="transmembrane region" description="Helical" evidence="1">
    <location>
        <begin position="58"/>
        <end position="77"/>
    </location>
</feature>
<feature type="non-terminal residue" evidence="2">
    <location>
        <position position="97"/>
    </location>
</feature>
<evidence type="ECO:0000313" key="3">
    <source>
        <dbReference type="Proteomes" id="UP001432027"/>
    </source>
</evidence>